<organism evidence="1 2">
    <name type="scientific">Iodobacter arcticus</name>
    <dbReference type="NCBI Taxonomy" id="590593"/>
    <lineage>
        <taxon>Bacteria</taxon>
        <taxon>Pseudomonadati</taxon>
        <taxon>Pseudomonadota</taxon>
        <taxon>Betaproteobacteria</taxon>
        <taxon>Neisseriales</taxon>
        <taxon>Chitinibacteraceae</taxon>
        <taxon>Iodobacter</taxon>
    </lineage>
</organism>
<sequence length="70" mass="7513">MKKYLYKGPSSGVTLRDGEIETEIMLHDGAEVDLPEGHEYTQTLLALGHLTAVIEKPAKASKTATTAEGV</sequence>
<gene>
    <name evidence="1" type="ORF">ACFQNF_05580</name>
</gene>
<dbReference type="EMBL" id="JBHTBQ010000009">
    <property type="protein sequence ID" value="MFC7419345.1"/>
    <property type="molecule type" value="Genomic_DNA"/>
</dbReference>
<dbReference type="Proteomes" id="UP001596473">
    <property type="component" value="Unassembled WGS sequence"/>
</dbReference>
<protein>
    <submittedName>
        <fullName evidence="1">Uncharacterized protein</fullName>
    </submittedName>
</protein>
<accession>A0ABW2QWM3</accession>
<name>A0ABW2QWM3_9NEIS</name>
<reference evidence="2" key="1">
    <citation type="journal article" date="2019" name="Int. J. Syst. Evol. Microbiol.">
        <title>The Global Catalogue of Microorganisms (GCM) 10K type strain sequencing project: providing services to taxonomists for standard genome sequencing and annotation.</title>
        <authorList>
            <consortium name="The Broad Institute Genomics Platform"/>
            <consortium name="The Broad Institute Genome Sequencing Center for Infectious Disease"/>
            <person name="Wu L."/>
            <person name="Ma J."/>
        </authorList>
    </citation>
    <scope>NUCLEOTIDE SEQUENCE [LARGE SCALE GENOMIC DNA]</scope>
    <source>
        <strain evidence="2">CCUG 62945</strain>
    </source>
</reference>
<dbReference type="RefSeq" id="WP_380186766.1">
    <property type="nucleotide sequence ID" value="NZ_JBHTBQ010000009.1"/>
</dbReference>
<proteinExistence type="predicted"/>
<evidence type="ECO:0000313" key="1">
    <source>
        <dbReference type="EMBL" id="MFC7419345.1"/>
    </source>
</evidence>
<keyword evidence="2" id="KW-1185">Reference proteome</keyword>
<comment type="caution">
    <text evidence="1">The sequence shown here is derived from an EMBL/GenBank/DDBJ whole genome shotgun (WGS) entry which is preliminary data.</text>
</comment>
<evidence type="ECO:0000313" key="2">
    <source>
        <dbReference type="Proteomes" id="UP001596473"/>
    </source>
</evidence>